<name>A0A1C4AE02_9BACI</name>
<evidence type="ECO:0000313" key="1">
    <source>
        <dbReference type="EMBL" id="SCB92661.1"/>
    </source>
</evidence>
<protein>
    <recommendedName>
        <fullName evidence="3">DUF4025 domain-containing protein</fullName>
    </recommendedName>
</protein>
<evidence type="ECO:0000313" key="2">
    <source>
        <dbReference type="Proteomes" id="UP000181997"/>
    </source>
</evidence>
<evidence type="ECO:0008006" key="3">
    <source>
        <dbReference type="Google" id="ProtNLM"/>
    </source>
</evidence>
<reference evidence="2" key="1">
    <citation type="submission" date="2016-08" db="EMBL/GenBank/DDBJ databases">
        <authorList>
            <person name="Varghese N."/>
            <person name="Submissions Spin"/>
        </authorList>
    </citation>
    <scope>NUCLEOTIDE SEQUENCE [LARGE SCALE GENOMIC DNA]</scope>
    <source>
        <strain evidence="2">SGD-1123</strain>
    </source>
</reference>
<dbReference type="Proteomes" id="UP000181997">
    <property type="component" value="Unassembled WGS sequence"/>
</dbReference>
<dbReference type="EMBL" id="FMAU01000001">
    <property type="protein sequence ID" value="SCB92661.1"/>
    <property type="molecule type" value="Genomic_DNA"/>
</dbReference>
<proteinExistence type="predicted"/>
<organism evidence="1 2">
    <name type="scientific">[Bacillus] enclensis</name>
    <dbReference type="NCBI Taxonomy" id="1402860"/>
    <lineage>
        <taxon>Bacteria</taxon>
        <taxon>Bacillati</taxon>
        <taxon>Bacillota</taxon>
        <taxon>Bacilli</taxon>
        <taxon>Bacillales</taxon>
        <taxon>Bacillaceae</taxon>
        <taxon>Rossellomorea</taxon>
    </lineage>
</organism>
<accession>A0A1C4AE02</accession>
<dbReference type="AlphaFoldDB" id="A0A1C4AE02"/>
<dbReference type="RefSeq" id="WP_169792803.1">
    <property type="nucleotide sequence ID" value="NZ_FMAU01000001.1"/>
</dbReference>
<sequence>MKKKDPKEQFTYEDQGSMEVSQQIMNSYTSGVIDTENGYYNTYEDHGEQEQ</sequence>
<keyword evidence="2" id="KW-1185">Reference proteome</keyword>
<gene>
    <name evidence="1" type="ORF">GA0061094_1458</name>
</gene>